<dbReference type="AlphaFoldDB" id="A0A5C7F0D9"/>
<dbReference type="RefSeq" id="WP_147804888.1">
    <property type="nucleotide sequence ID" value="NZ_CP144914.1"/>
</dbReference>
<dbReference type="OrthoDB" id="2864505at2"/>
<evidence type="ECO:0000313" key="2">
    <source>
        <dbReference type="Proteomes" id="UP000321816"/>
    </source>
</evidence>
<evidence type="ECO:0000313" key="1">
    <source>
        <dbReference type="EMBL" id="WWD80516.1"/>
    </source>
</evidence>
<organism evidence="1 2">
    <name type="scientific">Alkalicoccus halolimnae</name>
    <dbReference type="NCBI Taxonomy" id="1667239"/>
    <lineage>
        <taxon>Bacteria</taxon>
        <taxon>Bacillati</taxon>
        <taxon>Bacillota</taxon>
        <taxon>Bacilli</taxon>
        <taxon>Bacillales</taxon>
        <taxon>Bacillaceae</taxon>
        <taxon>Alkalicoccus</taxon>
    </lineage>
</organism>
<reference evidence="1 2" key="1">
    <citation type="submission" date="2024-01" db="EMBL/GenBank/DDBJ databases">
        <title>Complete Genome Sequence of Alkalicoccus halolimnae BZ-SZ-XJ29T, a Moderately Halophilic Bacterium Isolated from a Salt Lake.</title>
        <authorList>
            <person name="Zhao B."/>
        </authorList>
    </citation>
    <scope>NUCLEOTIDE SEQUENCE [LARGE SCALE GENOMIC DNA]</scope>
    <source>
        <strain evidence="1 2">BZ-SZ-XJ29</strain>
    </source>
</reference>
<name>A0A5C7F0D9_9BACI</name>
<proteinExistence type="predicted"/>
<dbReference type="EMBL" id="CP144914">
    <property type="protein sequence ID" value="WWD80516.1"/>
    <property type="molecule type" value="Genomic_DNA"/>
</dbReference>
<protein>
    <recommendedName>
        <fullName evidence="3">Small peptidoglycan-associated lipoprotein</fullName>
    </recommendedName>
</protein>
<dbReference type="Proteomes" id="UP000321816">
    <property type="component" value="Chromosome"/>
</dbReference>
<keyword evidence="2" id="KW-1185">Reference proteome</keyword>
<accession>A0A5C7F0D9</accession>
<sequence>MKAALLGTLLLLLCIFGCSSGTIYDAFPELEESGLHAVVFVTDINEEANHAYLDALLAIQHSSPIETHVATASEHAVEAGQFEITTYPCLILMEDQEVRLKIEGSYPLEIIEEKLLTEVNRFSKESWMRSIQKVDKA</sequence>
<gene>
    <name evidence="1" type="ORF">FTX54_002835</name>
</gene>
<evidence type="ECO:0008006" key="3">
    <source>
        <dbReference type="Google" id="ProtNLM"/>
    </source>
</evidence>
<dbReference type="KEGG" id="ahal:FTX54_002835"/>